<name>A0A7R9UJ15_DIALT</name>
<dbReference type="InterPro" id="IPR014748">
    <property type="entry name" value="Enoyl-CoA_hydra_C"/>
</dbReference>
<dbReference type="EMBL" id="HBEB01000362">
    <property type="protein sequence ID" value="CAD8265943.1"/>
    <property type="molecule type" value="Transcribed_RNA"/>
</dbReference>
<dbReference type="Gene3D" id="3.90.226.10">
    <property type="entry name" value="2-enoyl-CoA Hydratase, Chain A, domain 1"/>
    <property type="match status" value="1"/>
</dbReference>
<dbReference type="InterPro" id="IPR001753">
    <property type="entry name" value="Enoyl-CoA_hydra/iso"/>
</dbReference>
<dbReference type="GO" id="GO:0005739">
    <property type="term" value="C:mitochondrion"/>
    <property type="evidence" value="ECO:0007669"/>
    <property type="project" value="TreeGrafter"/>
</dbReference>
<sequence length="294" mass="30550">MVIMGGGTAAAMLISRLVSSCAARRLARRALSSSGSAAGAYETILFERRGAVGLITLNRPKVNALSSTLVAEVARCAASADADPDVGALVITGNDKFFAAGADIAEMSTKSYMEIYRAAMFSELEGLGKVRKPIVAAVNGYALGGGCELAMACDFIIAGDTAVFGQPEIKLGTIPGLGGTQRFTRALGKARAMELVLTGDTLSAEEAVARGLASRMVPAASLLDEALASASKMAALSRPIVALAKASVNAAFEGSLAEGLRFERHLFYSTFGTRDQKVGMKAFIEKSAPCWTHE</sequence>
<dbReference type="CDD" id="cd06558">
    <property type="entry name" value="crotonase-like"/>
    <property type="match status" value="1"/>
</dbReference>
<dbReference type="AlphaFoldDB" id="A0A7R9UJ15"/>
<dbReference type="InterPro" id="IPR029045">
    <property type="entry name" value="ClpP/crotonase-like_dom_sf"/>
</dbReference>
<dbReference type="PANTHER" id="PTHR11941">
    <property type="entry name" value="ENOYL-COA HYDRATASE-RELATED"/>
    <property type="match status" value="1"/>
</dbReference>
<evidence type="ECO:0000256" key="3">
    <source>
        <dbReference type="RuleBase" id="RU003707"/>
    </source>
</evidence>
<dbReference type="InterPro" id="IPR018376">
    <property type="entry name" value="Enoyl-CoA_hyd/isom_CS"/>
</dbReference>
<comment type="similarity">
    <text evidence="1 3">Belongs to the enoyl-CoA hydratase/isomerase family.</text>
</comment>
<dbReference type="FunFam" id="3.90.226.10:FF:000009">
    <property type="entry name" value="Carnitinyl-CoA dehydratase"/>
    <property type="match status" value="1"/>
</dbReference>
<dbReference type="Pfam" id="PF00378">
    <property type="entry name" value="ECH_1"/>
    <property type="match status" value="1"/>
</dbReference>
<reference evidence="4" key="1">
    <citation type="submission" date="2021-01" db="EMBL/GenBank/DDBJ databases">
        <authorList>
            <person name="Corre E."/>
            <person name="Pelletier E."/>
            <person name="Niang G."/>
            <person name="Scheremetjew M."/>
            <person name="Finn R."/>
            <person name="Kale V."/>
            <person name="Holt S."/>
            <person name="Cochrane G."/>
            <person name="Meng A."/>
            <person name="Brown T."/>
            <person name="Cohen L."/>
        </authorList>
    </citation>
    <scope>NUCLEOTIDE SEQUENCE</scope>
    <source>
        <strain evidence="4">RCC1537</strain>
    </source>
</reference>
<dbReference type="PANTHER" id="PTHR11941:SF54">
    <property type="entry name" value="ENOYL-COA HYDRATASE, MITOCHONDRIAL"/>
    <property type="match status" value="1"/>
</dbReference>
<gene>
    <name evidence="4" type="ORF">PLUT1463_LOCUS224</name>
</gene>
<dbReference type="GO" id="GO:0006635">
    <property type="term" value="P:fatty acid beta-oxidation"/>
    <property type="evidence" value="ECO:0007669"/>
    <property type="project" value="TreeGrafter"/>
</dbReference>
<dbReference type="Gene3D" id="1.10.12.10">
    <property type="entry name" value="Lyase 2-enoyl-coa Hydratase, Chain A, domain 2"/>
    <property type="match status" value="1"/>
</dbReference>
<evidence type="ECO:0000256" key="2">
    <source>
        <dbReference type="ARBA" id="ARBA00023239"/>
    </source>
</evidence>
<evidence type="ECO:0008006" key="5">
    <source>
        <dbReference type="Google" id="ProtNLM"/>
    </source>
</evidence>
<organism evidence="4">
    <name type="scientific">Diacronema lutheri</name>
    <name type="common">Unicellular marine alga</name>
    <name type="synonym">Monochrysis lutheri</name>
    <dbReference type="NCBI Taxonomy" id="2081491"/>
    <lineage>
        <taxon>Eukaryota</taxon>
        <taxon>Haptista</taxon>
        <taxon>Haptophyta</taxon>
        <taxon>Pavlovophyceae</taxon>
        <taxon>Pavlovales</taxon>
        <taxon>Pavlovaceae</taxon>
        <taxon>Diacronema</taxon>
    </lineage>
</organism>
<keyword evidence="2" id="KW-0456">Lyase</keyword>
<dbReference type="SUPFAM" id="SSF52096">
    <property type="entry name" value="ClpP/crotonase"/>
    <property type="match status" value="1"/>
</dbReference>
<evidence type="ECO:0000313" key="4">
    <source>
        <dbReference type="EMBL" id="CAD8265943.1"/>
    </source>
</evidence>
<dbReference type="PROSITE" id="PS00166">
    <property type="entry name" value="ENOYL_COA_HYDRATASE"/>
    <property type="match status" value="1"/>
</dbReference>
<accession>A0A7R9UJ15</accession>
<protein>
    <recommendedName>
        <fullName evidence="5">Enoyl-CoA hydratase</fullName>
    </recommendedName>
</protein>
<evidence type="ECO:0000256" key="1">
    <source>
        <dbReference type="ARBA" id="ARBA00005254"/>
    </source>
</evidence>
<dbReference type="FunFam" id="1.10.12.10:FF:000001">
    <property type="entry name" value="Probable enoyl-CoA hydratase, mitochondrial"/>
    <property type="match status" value="1"/>
</dbReference>
<proteinExistence type="inferred from homology"/>
<dbReference type="GO" id="GO:0016836">
    <property type="term" value="F:hydro-lyase activity"/>
    <property type="evidence" value="ECO:0007669"/>
    <property type="project" value="UniProtKB-ARBA"/>
</dbReference>